<proteinExistence type="predicted"/>
<dbReference type="PANTHER" id="PTHR34501:SF9">
    <property type="entry name" value="MAJOR OUTER MEMBRANE PROTEIN P.IA"/>
    <property type="match status" value="1"/>
</dbReference>
<dbReference type="EMBL" id="JAEINI020000001">
    <property type="protein sequence ID" value="MCB5225357.1"/>
    <property type="molecule type" value="Genomic_DNA"/>
</dbReference>
<protein>
    <submittedName>
        <fullName evidence="13">Porin</fullName>
    </submittedName>
</protein>
<evidence type="ECO:0000256" key="11">
    <source>
        <dbReference type="SAM" id="SignalP"/>
    </source>
</evidence>
<comment type="subunit">
    <text evidence="2">Homotrimer.</text>
</comment>
<name>A0ABS8BZ70_9ALTE</name>
<dbReference type="CDD" id="cd00342">
    <property type="entry name" value="gram_neg_porins"/>
    <property type="match status" value="1"/>
</dbReference>
<feature type="signal peptide" evidence="11">
    <location>
        <begin position="1"/>
        <end position="22"/>
    </location>
</feature>
<evidence type="ECO:0000313" key="14">
    <source>
        <dbReference type="Proteomes" id="UP000633814"/>
    </source>
</evidence>
<dbReference type="Pfam" id="PF13609">
    <property type="entry name" value="Porin_4"/>
    <property type="match status" value="1"/>
</dbReference>
<feature type="domain" description="Porin" evidence="12">
    <location>
        <begin position="9"/>
        <end position="286"/>
    </location>
</feature>
<dbReference type="SUPFAM" id="SSF56935">
    <property type="entry name" value="Porins"/>
    <property type="match status" value="1"/>
</dbReference>
<keyword evidence="3" id="KW-0813">Transport</keyword>
<feature type="chain" id="PRO_5047331268" evidence="11">
    <location>
        <begin position="23"/>
        <end position="303"/>
    </location>
</feature>
<dbReference type="PANTHER" id="PTHR34501">
    <property type="entry name" value="PROTEIN YDDL-RELATED"/>
    <property type="match status" value="1"/>
</dbReference>
<evidence type="ECO:0000256" key="6">
    <source>
        <dbReference type="ARBA" id="ARBA00022729"/>
    </source>
</evidence>
<dbReference type="PRINTS" id="PR00184">
    <property type="entry name" value="NEISSPPORIN"/>
</dbReference>
<keyword evidence="14" id="KW-1185">Reference proteome</keyword>
<gene>
    <name evidence="13" type="ORF">JAO78_000805</name>
</gene>
<evidence type="ECO:0000256" key="1">
    <source>
        <dbReference type="ARBA" id="ARBA00004571"/>
    </source>
</evidence>
<evidence type="ECO:0000256" key="4">
    <source>
        <dbReference type="ARBA" id="ARBA00022452"/>
    </source>
</evidence>
<keyword evidence="5" id="KW-0812">Transmembrane</keyword>
<accession>A0ABS8BZ70</accession>
<comment type="subcellular location">
    <subcellularLocation>
        <location evidence="1">Cell outer membrane</location>
        <topology evidence="1">Multi-pass membrane protein</topology>
    </subcellularLocation>
</comment>
<comment type="caution">
    <text evidence="13">The sequence shown here is derived from an EMBL/GenBank/DDBJ whole genome shotgun (WGS) entry which is preliminary data.</text>
</comment>
<reference evidence="13 14" key="1">
    <citation type="submission" date="2021-10" db="EMBL/GenBank/DDBJ databases">
        <title>Alishewanella koreense sp. nov. isolated from seawater of southwestern coast in South Korea and the proposal for the reclassification of Rheinheimera perlucida and Rheinheimera tuosuensis as Arsukibacterium perlucida and Arsukibacterium tuosuensis.</title>
        <authorList>
            <person name="Kim K.H."/>
            <person name="Ruan W."/>
            <person name="Kim K.R."/>
            <person name="Baek J.H."/>
            <person name="Jeon C.O."/>
        </authorList>
    </citation>
    <scope>NUCLEOTIDE SEQUENCE [LARGE SCALE GENOMIC DNA]</scope>
    <source>
        <strain evidence="13 14">16-MA</strain>
    </source>
</reference>
<keyword evidence="8" id="KW-0626">Porin</keyword>
<dbReference type="InterPro" id="IPR050298">
    <property type="entry name" value="Gram-neg_bact_OMP"/>
</dbReference>
<dbReference type="InterPro" id="IPR033900">
    <property type="entry name" value="Gram_neg_porin_domain"/>
</dbReference>
<evidence type="ECO:0000259" key="12">
    <source>
        <dbReference type="Pfam" id="PF13609"/>
    </source>
</evidence>
<evidence type="ECO:0000256" key="9">
    <source>
        <dbReference type="ARBA" id="ARBA00023136"/>
    </source>
</evidence>
<dbReference type="InterPro" id="IPR001702">
    <property type="entry name" value="Porin_Gram-ve"/>
</dbReference>
<keyword evidence="4" id="KW-1134">Transmembrane beta strand</keyword>
<sequence>MKKSSIAVALVLGSAVSTVAYAEPLTVYGQLNVSAQSSDEGEGRFSELKSNSSRFGLKGDFALDGGMTLVYQVEWAVDLADVSGGENITSRNQYVGLKGNFGEVRLGRHDTALKDAQGKIDLFSDYEADVKALWRGEVRASNSVTYYTPKFNGFGMHLTYVMEDAADAEDAFSASVYYGDENLKDSDYYAAVSMDSEVAGYDTLRLQTQVKAADFKLGAMFHSQENITTGVEQDGWLVSAAYPVGKTELKAQYQTLEDDDAVSVGVDYKAGKNTTLFAWYSSFNFDVNSPDRDYLAVGIKHKF</sequence>
<dbReference type="PRINTS" id="PR00182">
    <property type="entry name" value="ECOLNEIPORIN"/>
</dbReference>
<evidence type="ECO:0000256" key="2">
    <source>
        <dbReference type="ARBA" id="ARBA00011233"/>
    </source>
</evidence>
<dbReference type="InterPro" id="IPR023614">
    <property type="entry name" value="Porin_dom_sf"/>
</dbReference>
<dbReference type="Gene3D" id="2.40.160.10">
    <property type="entry name" value="Porin"/>
    <property type="match status" value="1"/>
</dbReference>
<evidence type="ECO:0000256" key="10">
    <source>
        <dbReference type="ARBA" id="ARBA00023237"/>
    </source>
</evidence>
<dbReference type="RefSeq" id="WP_226749453.1">
    <property type="nucleotide sequence ID" value="NZ_JAEINI020000001.1"/>
</dbReference>
<organism evidence="13 14">
    <name type="scientific">Alishewanella maricola</name>
    <dbReference type="NCBI Taxonomy" id="2795740"/>
    <lineage>
        <taxon>Bacteria</taxon>
        <taxon>Pseudomonadati</taxon>
        <taxon>Pseudomonadota</taxon>
        <taxon>Gammaproteobacteria</taxon>
        <taxon>Alteromonadales</taxon>
        <taxon>Alteromonadaceae</taxon>
        <taxon>Alishewanella</taxon>
    </lineage>
</organism>
<evidence type="ECO:0000313" key="13">
    <source>
        <dbReference type="EMBL" id="MCB5225357.1"/>
    </source>
</evidence>
<keyword evidence="10" id="KW-0998">Cell outer membrane</keyword>
<keyword evidence="9" id="KW-0472">Membrane</keyword>
<evidence type="ECO:0000256" key="5">
    <source>
        <dbReference type="ARBA" id="ARBA00022692"/>
    </source>
</evidence>
<evidence type="ECO:0000256" key="7">
    <source>
        <dbReference type="ARBA" id="ARBA00023065"/>
    </source>
</evidence>
<evidence type="ECO:0000256" key="3">
    <source>
        <dbReference type="ARBA" id="ARBA00022448"/>
    </source>
</evidence>
<keyword evidence="6 11" id="KW-0732">Signal</keyword>
<keyword evidence="7" id="KW-0406">Ion transport</keyword>
<evidence type="ECO:0000256" key="8">
    <source>
        <dbReference type="ARBA" id="ARBA00023114"/>
    </source>
</evidence>
<dbReference type="Proteomes" id="UP000633814">
    <property type="component" value="Unassembled WGS sequence"/>
</dbReference>
<dbReference type="InterPro" id="IPR002299">
    <property type="entry name" value="Porin_Neis"/>
</dbReference>